<dbReference type="RefSeq" id="WP_155716101.1">
    <property type="nucleotide sequence ID" value="NZ_VVIQ01000006.1"/>
</dbReference>
<evidence type="ECO:0000313" key="3">
    <source>
        <dbReference type="Proteomes" id="UP000482295"/>
    </source>
</evidence>
<dbReference type="Proteomes" id="UP000482295">
    <property type="component" value="Unassembled WGS sequence"/>
</dbReference>
<comment type="caution">
    <text evidence="2">The sequence shown here is derived from an EMBL/GenBank/DDBJ whole genome shotgun (WGS) entry which is preliminary data.</text>
</comment>
<keyword evidence="3" id="KW-1185">Reference proteome</keyword>
<evidence type="ECO:0000256" key="1">
    <source>
        <dbReference type="SAM" id="SignalP"/>
    </source>
</evidence>
<evidence type="ECO:0000313" key="2">
    <source>
        <dbReference type="EMBL" id="MUL28133.1"/>
    </source>
</evidence>
<feature type="chain" id="PRO_5028832917" evidence="1">
    <location>
        <begin position="20"/>
        <end position="181"/>
    </location>
</feature>
<organism evidence="2 3">
    <name type="scientific">Prevotella vespertina</name>
    <dbReference type="NCBI Taxonomy" id="2608404"/>
    <lineage>
        <taxon>Bacteria</taxon>
        <taxon>Pseudomonadati</taxon>
        <taxon>Bacteroidota</taxon>
        <taxon>Bacteroidia</taxon>
        <taxon>Bacteroidales</taxon>
        <taxon>Prevotellaceae</taxon>
        <taxon>Prevotella</taxon>
    </lineage>
</organism>
<protein>
    <submittedName>
        <fullName evidence="2">Uncharacterized protein</fullName>
    </submittedName>
</protein>
<accession>A0A7C9LB32</accession>
<sequence>MKKILLSLTLLMLSVVMYAQNEVTKFLGIPIDGTKADMIQKLKAKGFTYNAQIGLLEGTFNGENVYISILTNKSKVWRIAVTDETGRDEGQIKIRFNKLCQQFNDNPKYYSLKGTQKLSDNDDISYEMIAHHKQFEATYYQLPYTGALDRTVWFTIGKADGKYYISLFYENNKNESHGEDL</sequence>
<dbReference type="AlphaFoldDB" id="A0A7C9LB32"/>
<proteinExistence type="predicted"/>
<name>A0A7C9LB32_9BACT</name>
<gene>
    <name evidence="2" type="ORF">F0475_07435</name>
</gene>
<keyword evidence="1" id="KW-0732">Signal</keyword>
<dbReference type="EMBL" id="VVIQ01000006">
    <property type="protein sequence ID" value="MUL28133.1"/>
    <property type="molecule type" value="Genomic_DNA"/>
</dbReference>
<reference evidence="2 3" key="1">
    <citation type="submission" date="2019-09" db="EMBL/GenBank/DDBJ databases">
        <title>Prevotella A2879 sp. nov., isolated from an abscess of a patient.</title>
        <authorList>
            <person name="Buhl M."/>
            <person name="Oberhettinger P."/>
        </authorList>
    </citation>
    <scope>NUCLEOTIDE SEQUENCE [LARGE SCALE GENOMIC DNA]</scope>
    <source>
        <strain evidence="2 3">A2879</strain>
    </source>
</reference>
<feature type="signal peptide" evidence="1">
    <location>
        <begin position="1"/>
        <end position="19"/>
    </location>
</feature>